<dbReference type="AlphaFoldDB" id="A0A8J6JGX7"/>
<accession>A0A8J6JGX7</accession>
<keyword evidence="2" id="KW-1185">Reference proteome</keyword>
<comment type="caution">
    <text evidence="1">The sequence shown here is derived from an EMBL/GenBank/DDBJ whole genome shotgun (WGS) entry which is preliminary data.</text>
</comment>
<sequence length="102" mass="11350">MREGGIPFEINLNQPNKETIAAMLEAERIAKDPSVMGYSDMDELFADLRHYRIIQRVRIGAKICAAKRRKTAGILCVLQGFATHLWGKSAAKTCVENCAVMP</sequence>
<reference evidence="1" key="1">
    <citation type="submission" date="2020-08" db="EMBL/GenBank/DDBJ databases">
        <title>Genome public.</title>
        <authorList>
            <person name="Liu C."/>
            <person name="Sun Q."/>
        </authorList>
    </citation>
    <scope>NUCLEOTIDE SEQUENCE</scope>
    <source>
        <strain evidence="1">NSJ-51</strain>
    </source>
</reference>
<protein>
    <submittedName>
        <fullName evidence="1">Uncharacterized protein</fullName>
    </submittedName>
</protein>
<name>A0A8J6JGX7_9FIRM</name>
<evidence type="ECO:0000313" key="1">
    <source>
        <dbReference type="EMBL" id="MBC5735087.1"/>
    </source>
</evidence>
<organism evidence="1 2">
    <name type="scientific">Lawsonibacter hominis</name>
    <dbReference type="NCBI Taxonomy" id="2763053"/>
    <lineage>
        <taxon>Bacteria</taxon>
        <taxon>Bacillati</taxon>
        <taxon>Bacillota</taxon>
        <taxon>Clostridia</taxon>
        <taxon>Eubacteriales</taxon>
        <taxon>Oscillospiraceae</taxon>
        <taxon>Lawsonibacter</taxon>
    </lineage>
</organism>
<proteinExistence type="predicted"/>
<evidence type="ECO:0000313" key="2">
    <source>
        <dbReference type="Proteomes" id="UP000661435"/>
    </source>
</evidence>
<gene>
    <name evidence="1" type="ORF">H8S57_15335</name>
</gene>
<dbReference type="EMBL" id="JACOPP010000036">
    <property type="protein sequence ID" value="MBC5735087.1"/>
    <property type="molecule type" value="Genomic_DNA"/>
</dbReference>
<dbReference type="Proteomes" id="UP000661435">
    <property type="component" value="Unassembled WGS sequence"/>
</dbReference>